<accession>A0ABD3IFL3</accession>
<dbReference type="Proteomes" id="UP001633002">
    <property type="component" value="Unassembled WGS sequence"/>
</dbReference>
<gene>
    <name evidence="1" type="ORF">R1sor_019187</name>
</gene>
<dbReference type="EMBL" id="JBJQOH010000001">
    <property type="protein sequence ID" value="KAL3701165.1"/>
    <property type="molecule type" value="Genomic_DNA"/>
</dbReference>
<comment type="caution">
    <text evidence="1">The sequence shown here is derived from an EMBL/GenBank/DDBJ whole genome shotgun (WGS) entry which is preliminary data.</text>
</comment>
<evidence type="ECO:0000313" key="1">
    <source>
        <dbReference type="EMBL" id="KAL3701165.1"/>
    </source>
</evidence>
<keyword evidence="2" id="KW-1185">Reference proteome</keyword>
<name>A0ABD3IFL3_9MARC</name>
<organism evidence="1 2">
    <name type="scientific">Riccia sorocarpa</name>
    <dbReference type="NCBI Taxonomy" id="122646"/>
    <lineage>
        <taxon>Eukaryota</taxon>
        <taxon>Viridiplantae</taxon>
        <taxon>Streptophyta</taxon>
        <taxon>Embryophyta</taxon>
        <taxon>Marchantiophyta</taxon>
        <taxon>Marchantiopsida</taxon>
        <taxon>Marchantiidae</taxon>
        <taxon>Marchantiales</taxon>
        <taxon>Ricciaceae</taxon>
        <taxon>Riccia</taxon>
    </lineage>
</organism>
<sequence>MLRTRYINGTQFRLPSEGVSNMSLVRICVVTMTVLRLFLCMCWCARLKERQKKQEATIQEGTDEEQACGSLITSQSRECSSPHLKHEFVPGLIIGIKKQIPLVSAFPRVIFVRKLRPNLTPQQVLVDPESRQVWQDERFLPLLQRWLGRTHRKKKFHQHQEGDFNGLHTLACLQVVENQTGSKAVSKSEIEEEQKLFPTIAWVEPLESYDPETPCCSYKHDNDEEEEERMSNTQEFPELEQTVKTLLHDFLTRDDSPTVSHKECSPYLDDACSSRYLLPNQIVGLDHPYRATSPQSLPRHAAIPICVNTNLSLSSE</sequence>
<reference evidence="1 2" key="1">
    <citation type="submission" date="2024-09" db="EMBL/GenBank/DDBJ databases">
        <title>Chromosome-scale assembly of Riccia sorocarpa.</title>
        <authorList>
            <person name="Paukszto L."/>
        </authorList>
    </citation>
    <scope>NUCLEOTIDE SEQUENCE [LARGE SCALE GENOMIC DNA]</scope>
    <source>
        <strain evidence="1">LP-2024</strain>
        <tissue evidence="1">Aerial parts of the thallus</tissue>
    </source>
</reference>
<protein>
    <submittedName>
        <fullName evidence="1">Uncharacterized protein</fullName>
    </submittedName>
</protein>
<proteinExistence type="predicted"/>
<evidence type="ECO:0000313" key="2">
    <source>
        <dbReference type="Proteomes" id="UP001633002"/>
    </source>
</evidence>
<dbReference type="AlphaFoldDB" id="A0ABD3IFL3"/>